<name>A0AAU9L4G1_9STRA</name>
<dbReference type="EMBL" id="CAKKTJ010000295">
    <property type="protein sequence ID" value="CAH0479172.1"/>
    <property type="molecule type" value="Genomic_DNA"/>
</dbReference>
<dbReference type="Proteomes" id="UP001160483">
    <property type="component" value="Unassembled WGS sequence"/>
</dbReference>
<accession>A0AAU9L4G1</accession>
<reference evidence="1" key="1">
    <citation type="submission" date="2021-11" db="EMBL/GenBank/DDBJ databases">
        <authorList>
            <person name="Islam A."/>
            <person name="Islam S."/>
            <person name="Flora M.S."/>
            <person name="Rahman M."/>
            <person name="Ziaur R.M."/>
            <person name="Epstein J.H."/>
            <person name="Hassan M."/>
            <person name="Klassen M."/>
            <person name="Woodard K."/>
            <person name="Webb A."/>
            <person name="Webby R.J."/>
            <person name="El Zowalaty M.E."/>
        </authorList>
    </citation>
    <scope>NUCLEOTIDE SEQUENCE</scope>
    <source>
        <strain evidence="1">Pbs3</strain>
    </source>
</reference>
<gene>
    <name evidence="1" type="ORF">PBS003_LOCUS5829</name>
</gene>
<evidence type="ECO:0000313" key="2">
    <source>
        <dbReference type="Proteomes" id="UP001160483"/>
    </source>
</evidence>
<sequence length="84" mass="9500">MEINNMKAILIMAIVWNVPARHGDVPSAYPKAKPRKNTTFSAVPQGMPILNEKMEELGASNSKELAIKLKRNLYGLKQAEMLWY</sequence>
<dbReference type="AlphaFoldDB" id="A0AAU9L4G1"/>
<comment type="caution">
    <text evidence="1">The sequence shown here is derived from an EMBL/GenBank/DDBJ whole genome shotgun (WGS) entry which is preliminary data.</text>
</comment>
<organism evidence="1 2">
    <name type="scientific">Peronospora belbahrii</name>
    <dbReference type="NCBI Taxonomy" id="622444"/>
    <lineage>
        <taxon>Eukaryota</taxon>
        <taxon>Sar</taxon>
        <taxon>Stramenopiles</taxon>
        <taxon>Oomycota</taxon>
        <taxon>Peronosporomycetes</taxon>
        <taxon>Peronosporales</taxon>
        <taxon>Peronosporaceae</taxon>
        <taxon>Peronospora</taxon>
    </lineage>
</organism>
<evidence type="ECO:0000313" key="1">
    <source>
        <dbReference type="EMBL" id="CAH0479172.1"/>
    </source>
</evidence>
<proteinExistence type="predicted"/>
<protein>
    <submittedName>
        <fullName evidence="1">Uncharacterized protein</fullName>
    </submittedName>
</protein>